<keyword evidence="4 6" id="KW-1133">Transmembrane helix</keyword>
<comment type="subcellular location">
    <subcellularLocation>
        <location evidence="1">Membrane</location>
        <topology evidence="1">Multi-pass membrane protein</topology>
    </subcellularLocation>
</comment>
<organism evidence="7 8">
    <name type="scientific">Postechiella marina</name>
    <dbReference type="NCBI Taxonomy" id="943941"/>
    <lineage>
        <taxon>Bacteria</taxon>
        <taxon>Pseudomonadati</taxon>
        <taxon>Bacteroidota</taxon>
        <taxon>Flavobacteriia</taxon>
        <taxon>Flavobacteriales</taxon>
        <taxon>Flavobacteriaceae</taxon>
        <taxon>Postechiella</taxon>
    </lineage>
</organism>
<feature type="transmembrane region" description="Helical" evidence="6">
    <location>
        <begin position="269"/>
        <end position="288"/>
    </location>
</feature>
<feature type="transmembrane region" description="Helical" evidence="6">
    <location>
        <begin position="210"/>
        <end position="231"/>
    </location>
</feature>
<sequence>MIALMQYLIKYALLEPFGVASALNAFSFSLLTIATICIAAAGNVINDIYDVETDFVNKPDKIIIDKHITEKTAYNMFIALNAIGVSAGFYVSLQVNRSSFFALFVIISALLYIYATYLKRSLLIGNIVISVLVSLSIIIVGIFDLIPAITTQNRSTQFVFFKILMDYTYFAFIINLIREIAKDIEDINGDYKSGMNTLPIAIGRNRAHKILFGLSIIPLFTTIYYITNTLYKNEIAVIYFLIFIVAPLFYLCIKIYTAKTTLDYKHISNILKLVMLFGMLSLLLYKYILL</sequence>
<comment type="caution">
    <text evidence="7">The sequence shown here is derived from an EMBL/GenBank/DDBJ whole genome shotgun (WGS) entry which is preliminary data.</text>
</comment>
<evidence type="ECO:0000256" key="5">
    <source>
        <dbReference type="ARBA" id="ARBA00023136"/>
    </source>
</evidence>
<evidence type="ECO:0000256" key="3">
    <source>
        <dbReference type="ARBA" id="ARBA00022692"/>
    </source>
</evidence>
<dbReference type="NCBIfam" id="NF009512">
    <property type="entry name" value="PRK12872.1-1"/>
    <property type="match status" value="1"/>
</dbReference>
<feature type="transmembrane region" description="Helical" evidence="6">
    <location>
        <begin position="122"/>
        <end position="146"/>
    </location>
</feature>
<feature type="transmembrane region" description="Helical" evidence="6">
    <location>
        <begin position="73"/>
        <end position="93"/>
    </location>
</feature>
<evidence type="ECO:0000256" key="1">
    <source>
        <dbReference type="ARBA" id="ARBA00004141"/>
    </source>
</evidence>
<dbReference type="InterPro" id="IPR000537">
    <property type="entry name" value="UbiA_prenyltransferase"/>
</dbReference>
<dbReference type="EMBL" id="BAABCA010000005">
    <property type="protein sequence ID" value="GAA4237408.1"/>
    <property type="molecule type" value="Genomic_DNA"/>
</dbReference>
<dbReference type="Proteomes" id="UP001501496">
    <property type="component" value="Unassembled WGS sequence"/>
</dbReference>
<feature type="transmembrane region" description="Helical" evidence="6">
    <location>
        <begin position="99"/>
        <end position="115"/>
    </location>
</feature>
<dbReference type="InterPro" id="IPR044878">
    <property type="entry name" value="UbiA_sf"/>
</dbReference>
<evidence type="ECO:0000256" key="4">
    <source>
        <dbReference type="ARBA" id="ARBA00022989"/>
    </source>
</evidence>
<feature type="transmembrane region" description="Helical" evidence="6">
    <location>
        <begin position="237"/>
        <end position="257"/>
    </location>
</feature>
<dbReference type="PANTHER" id="PTHR42723">
    <property type="entry name" value="CHLOROPHYLL SYNTHASE"/>
    <property type="match status" value="1"/>
</dbReference>
<keyword evidence="8" id="KW-1185">Reference proteome</keyword>
<dbReference type="Pfam" id="PF01040">
    <property type="entry name" value="UbiA"/>
    <property type="match status" value="1"/>
</dbReference>
<dbReference type="PANTHER" id="PTHR42723:SF1">
    <property type="entry name" value="CHLOROPHYLL SYNTHASE, CHLOROPLASTIC"/>
    <property type="match status" value="1"/>
</dbReference>
<keyword evidence="3 6" id="KW-0812">Transmembrane</keyword>
<evidence type="ECO:0000313" key="7">
    <source>
        <dbReference type="EMBL" id="GAA4237408.1"/>
    </source>
</evidence>
<feature type="transmembrane region" description="Helical" evidence="6">
    <location>
        <begin position="20"/>
        <end position="41"/>
    </location>
</feature>
<dbReference type="InterPro" id="IPR050475">
    <property type="entry name" value="Prenyltransferase_related"/>
</dbReference>
<proteinExistence type="predicted"/>
<dbReference type="Gene3D" id="1.20.120.1780">
    <property type="entry name" value="UbiA prenyltransferase"/>
    <property type="match status" value="1"/>
</dbReference>
<feature type="transmembrane region" description="Helical" evidence="6">
    <location>
        <begin position="158"/>
        <end position="177"/>
    </location>
</feature>
<protein>
    <submittedName>
        <fullName evidence="7">Geranylgeranylglycerol-phosphate geranylgeranyltransferase</fullName>
    </submittedName>
</protein>
<keyword evidence="5 6" id="KW-0472">Membrane</keyword>
<gene>
    <name evidence="7" type="ORF">GCM10022291_24130</name>
</gene>
<dbReference type="Gene3D" id="1.10.357.140">
    <property type="entry name" value="UbiA prenyltransferase"/>
    <property type="match status" value="1"/>
</dbReference>
<evidence type="ECO:0000313" key="8">
    <source>
        <dbReference type="Proteomes" id="UP001501496"/>
    </source>
</evidence>
<evidence type="ECO:0000256" key="2">
    <source>
        <dbReference type="ARBA" id="ARBA00022475"/>
    </source>
</evidence>
<name>A0ABP8CC38_9FLAO</name>
<reference evidence="8" key="1">
    <citation type="journal article" date="2019" name="Int. J. Syst. Evol. Microbiol.">
        <title>The Global Catalogue of Microorganisms (GCM) 10K type strain sequencing project: providing services to taxonomists for standard genome sequencing and annotation.</title>
        <authorList>
            <consortium name="The Broad Institute Genomics Platform"/>
            <consortium name="The Broad Institute Genome Sequencing Center for Infectious Disease"/>
            <person name="Wu L."/>
            <person name="Ma J."/>
        </authorList>
    </citation>
    <scope>NUCLEOTIDE SEQUENCE [LARGE SCALE GENOMIC DNA]</scope>
    <source>
        <strain evidence="8">JCM 17630</strain>
    </source>
</reference>
<evidence type="ECO:0000256" key="6">
    <source>
        <dbReference type="SAM" id="Phobius"/>
    </source>
</evidence>
<dbReference type="CDD" id="cd13961">
    <property type="entry name" value="PT_UbiA_DGGGPS"/>
    <property type="match status" value="1"/>
</dbReference>
<accession>A0ABP8CC38</accession>
<keyword evidence="2" id="KW-1003">Cell membrane</keyword>